<dbReference type="InterPro" id="IPR029016">
    <property type="entry name" value="GAF-like_dom_sf"/>
</dbReference>
<dbReference type="InterPro" id="IPR035965">
    <property type="entry name" value="PAS-like_dom_sf"/>
</dbReference>
<dbReference type="CDD" id="cd01949">
    <property type="entry name" value="GGDEF"/>
    <property type="match status" value="1"/>
</dbReference>
<dbReference type="InterPro" id="IPR000014">
    <property type="entry name" value="PAS"/>
</dbReference>
<reference evidence="5 6" key="1">
    <citation type="submission" date="2020-03" db="EMBL/GenBank/DDBJ databases">
        <title>Genome mining reveals the biosynthetic pathways of PHA and ectoines of the halophilic strain Salinivibrio costicola M318 isolated from fermented shrimp paste.</title>
        <authorList>
            <person name="Doan T.V."/>
            <person name="Tran L.T."/>
            <person name="Trieu T.A."/>
            <person name="Nguyen Q.V."/>
            <person name="Quach T.N."/>
            <person name="Phi T.Q."/>
            <person name="Kumar S."/>
        </authorList>
    </citation>
    <scope>NUCLEOTIDE SEQUENCE [LARGE SCALE GENOMIC DNA]</scope>
    <source>
        <strain evidence="5 6">M318</strain>
        <plasmid evidence="5 6">pM138.2</plasmid>
    </source>
</reference>
<dbReference type="PANTHER" id="PTHR45138:SF9">
    <property type="entry name" value="DIGUANYLATE CYCLASE DGCM-RELATED"/>
    <property type="match status" value="1"/>
</dbReference>
<accession>A0ABX6KA84</accession>
<dbReference type="EMBL" id="CP050269">
    <property type="protein sequence ID" value="QIR08064.1"/>
    <property type="molecule type" value="Genomic_DNA"/>
</dbReference>
<dbReference type="SMART" id="SM00086">
    <property type="entry name" value="PAC"/>
    <property type="match status" value="1"/>
</dbReference>
<dbReference type="Gene3D" id="3.30.450.20">
    <property type="entry name" value="PAS domain"/>
    <property type="match status" value="1"/>
</dbReference>
<dbReference type="InterPro" id="IPR043128">
    <property type="entry name" value="Rev_trsase/Diguanyl_cyclase"/>
</dbReference>
<feature type="domain" description="GGDEF" evidence="4">
    <location>
        <begin position="334"/>
        <end position="465"/>
    </location>
</feature>
<dbReference type="EC" id="2.7.7.65" evidence="1"/>
<dbReference type="PANTHER" id="PTHR45138">
    <property type="entry name" value="REGULATORY COMPONENTS OF SENSORY TRANSDUCTION SYSTEM"/>
    <property type="match status" value="1"/>
</dbReference>
<evidence type="ECO:0000313" key="5">
    <source>
        <dbReference type="EMBL" id="QIR08064.1"/>
    </source>
</evidence>
<dbReference type="NCBIfam" id="TIGR00229">
    <property type="entry name" value="sensory_box"/>
    <property type="match status" value="1"/>
</dbReference>
<dbReference type="Proteomes" id="UP000501408">
    <property type="component" value="Plasmid pM138.2"/>
</dbReference>
<evidence type="ECO:0000313" key="6">
    <source>
        <dbReference type="Proteomes" id="UP000501408"/>
    </source>
</evidence>
<keyword evidence="5" id="KW-0614">Plasmid</keyword>
<sequence length="468" mass="52876">MKNNSISGFSDISVWCKAFEHLDQAVIIAASDRQIVYANKKAEHLFEYTRQELITHKTSVLYADYDDYLRLGTALFNPNPDQEGEVFAIRYRTKYGRVFDGRVSGGVITDDDDKPRYFVGMVTDETTRLKAERALNKLHLITSNRELSFQERVDNILQLGSELFGLPISILSKIDKGVFVVKQAFHPDNKLKKDMAFNLSETYCAHVYEANDATGFNHVSSSEIANHACFKKFGLESFIGVPIFVDGERYGTISFSGSSPCRKFIKQDYDIVRLFSAWIGHEIAINNYIQEIEIAREKVNILANTDALTGLANRRAIEHCLDDHLEKVRLKHSSLLTVAIVDFDLFKNINDTYGHEVGDKALKRFADIFHTVCRWEDACGRWGGEEFLLIFPNSNTDDANAIVERLAYELKKVIFEDAPQLSLTVSVGLASFEAGDDRNALIARADKCMYHAKISGRDRVVHTLPTGT</sequence>
<evidence type="ECO:0000259" key="3">
    <source>
        <dbReference type="PROSITE" id="PS50113"/>
    </source>
</evidence>
<dbReference type="InterPro" id="IPR029787">
    <property type="entry name" value="Nucleotide_cyclase"/>
</dbReference>
<dbReference type="InterPro" id="IPR000700">
    <property type="entry name" value="PAS-assoc_C"/>
</dbReference>
<name>A0ABX6KA84_SALCS</name>
<dbReference type="Pfam" id="PF00989">
    <property type="entry name" value="PAS"/>
    <property type="match status" value="1"/>
</dbReference>
<dbReference type="SUPFAM" id="SSF55073">
    <property type="entry name" value="Nucleotide cyclase"/>
    <property type="match status" value="1"/>
</dbReference>
<evidence type="ECO:0000256" key="1">
    <source>
        <dbReference type="ARBA" id="ARBA00012528"/>
    </source>
</evidence>
<dbReference type="SUPFAM" id="SSF55785">
    <property type="entry name" value="PYP-like sensor domain (PAS domain)"/>
    <property type="match status" value="1"/>
</dbReference>
<dbReference type="PROSITE" id="PS50113">
    <property type="entry name" value="PAC"/>
    <property type="match status" value="1"/>
</dbReference>
<dbReference type="NCBIfam" id="TIGR00254">
    <property type="entry name" value="GGDEF"/>
    <property type="match status" value="1"/>
</dbReference>
<dbReference type="InterPro" id="IPR050469">
    <property type="entry name" value="Diguanylate_Cyclase"/>
</dbReference>
<dbReference type="PROSITE" id="PS50887">
    <property type="entry name" value="GGDEF"/>
    <property type="match status" value="1"/>
</dbReference>
<comment type="catalytic activity">
    <reaction evidence="2">
        <text>2 GTP = 3',3'-c-di-GMP + 2 diphosphate</text>
        <dbReference type="Rhea" id="RHEA:24898"/>
        <dbReference type="ChEBI" id="CHEBI:33019"/>
        <dbReference type="ChEBI" id="CHEBI:37565"/>
        <dbReference type="ChEBI" id="CHEBI:58805"/>
        <dbReference type="EC" id="2.7.7.65"/>
    </reaction>
</comment>
<dbReference type="Gene3D" id="3.30.450.40">
    <property type="match status" value="1"/>
</dbReference>
<dbReference type="SUPFAM" id="SSF55781">
    <property type="entry name" value="GAF domain-like"/>
    <property type="match status" value="1"/>
</dbReference>
<dbReference type="Pfam" id="PF00990">
    <property type="entry name" value="GGDEF"/>
    <property type="match status" value="1"/>
</dbReference>
<dbReference type="Pfam" id="PF01590">
    <property type="entry name" value="GAF"/>
    <property type="match status" value="1"/>
</dbReference>
<dbReference type="SMART" id="SM00091">
    <property type="entry name" value="PAS"/>
    <property type="match status" value="1"/>
</dbReference>
<dbReference type="InterPro" id="IPR000160">
    <property type="entry name" value="GGDEF_dom"/>
</dbReference>
<dbReference type="InterPro" id="IPR013767">
    <property type="entry name" value="PAS_fold"/>
</dbReference>
<dbReference type="InterPro" id="IPR003018">
    <property type="entry name" value="GAF"/>
</dbReference>
<geneLocation type="plasmid" evidence="5 6">
    <name>pM138.2</name>
</geneLocation>
<dbReference type="CDD" id="cd00130">
    <property type="entry name" value="PAS"/>
    <property type="match status" value="1"/>
</dbReference>
<gene>
    <name evidence="5" type="ORF">HBA18_16705</name>
</gene>
<dbReference type="Gene3D" id="3.30.70.270">
    <property type="match status" value="1"/>
</dbReference>
<organism evidence="5 6">
    <name type="scientific">Salinivibrio costicola</name>
    <name type="common">Vibrio costicola</name>
    <dbReference type="NCBI Taxonomy" id="51367"/>
    <lineage>
        <taxon>Bacteria</taxon>
        <taxon>Pseudomonadati</taxon>
        <taxon>Pseudomonadota</taxon>
        <taxon>Gammaproteobacteria</taxon>
        <taxon>Vibrionales</taxon>
        <taxon>Vibrionaceae</taxon>
        <taxon>Salinivibrio</taxon>
    </lineage>
</organism>
<dbReference type="InterPro" id="IPR001610">
    <property type="entry name" value="PAC"/>
</dbReference>
<feature type="domain" description="PAC" evidence="3">
    <location>
        <begin position="82"/>
        <end position="137"/>
    </location>
</feature>
<dbReference type="RefSeq" id="WP_167315497.1">
    <property type="nucleotide sequence ID" value="NZ_CP050269.1"/>
</dbReference>
<protein>
    <recommendedName>
        <fullName evidence="1">diguanylate cyclase</fullName>
        <ecNumber evidence="1">2.7.7.65</ecNumber>
    </recommendedName>
</protein>
<evidence type="ECO:0000259" key="4">
    <source>
        <dbReference type="PROSITE" id="PS50887"/>
    </source>
</evidence>
<evidence type="ECO:0000256" key="2">
    <source>
        <dbReference type="ARBA" id="ARBA00034247"/>
    </source>
</evidence>
<keyword evidence="6" id="KW-1185">Reference proteome</keyword>
<dbReference type="SMART" id="SM00267">
    <property type="entry name" value="GGDEF"/>
    <property type="match status" value="1"/>
</dbReference>
<proteinExistence type="predicted"/>